<dbReference type="EMBL" id="PHIG01000048">
    <property type="protein sequence ID" value="PJK28032.1"/>
    <property type="molecule type" value="Genomic_DNA"/>
</dbReference>
<organism evidence="4 5">
    <name type="scientific">Minwuia thermotolerans</name>
    <dbReference type="NCBI Taxonomy" id="2056226"/>
    <lineage>
        <taxon>Bacteria</taxon>
        <taxon>Pseudomonadati</taxon>
        <taxon>Pseudomonadota</taxon>
        <taxon>Alphaproteobacteria</taxon>
        <taxon>Minwuiales</taxon>
        <taxon>Minwuiaceae</taxon>
        <taxon>Minwuia</taxon>
    </lineage>
</organism>
<feature type="chain" id="PRO_5015006520" evidence="3">
    <location>
        <begin position="21"/>
        <end position="247"/>
    </location>
</feature>
<dbReference type="PANTHER" id="PTHR44858:SF1">
    <property type="entry name" value="UDP-N-ACETYLGLUCOSAMINE--PEPTIDE N-ACETYLGLUCOSAMINYLTRANSFERASE SPINDLY-RELATED"/>
    <property type="match status" value="1"/>
</dbReference>
<evidence type="ECO:0000256" key="1">
    <source>
        <dbReference type="ARBA" id="ARBA00022737"/>
    </source>
</evidence>
<keyword evidence="2" id="KW-0802">TPR repeat</keyword>
<evidence type="ECO:0000256" key="2">
    <source>
        <dbReference type="ARBA" id="ARBA00022803"/>
    </source>
</evidence>
<feature type="signal peptide" evidence="3">
    <location>
        <begin position="1"/>
        <end position="20"/>
    </location>
</feature>
<name>A0A2M9FX39_9PROT</name>
<evidence type="ECO:0000313" key="5">
    <source>
        <dbReference type="Proteomes" id="UP000229498"/>
    </source>
</evidence>
<gene>
    <name evidence="4" type="ORF">CVT23_18510</name>
</gene>
<dbReference type="OrthoDB" id="8480494at2"/>
<proteinExistence type="predicted"/>
<dbReference type="PANTHER" id="PTHR44858">
    <property type="entry name" value="TETRATRICOPEPTIDE REPEAT PROTEIN 6"/>
    <property type="match status" value="1"/>
</dbReference>
<dbReference type="AlphaFoldDB" id="A0A2M9FX39"/>
<evidence type="ECO:0000256" key="3">
    <source>
        <dbReference type="SAM" id="SignalP"/>
    </source>
</evidence>
<keyword evidence="5" id="KW-1185">Reference proteome</keyword>
<evidence type="ECO:0000313" key="4">
    <source>
        <dbReference type="EMBL" id="PJK28032.1"/>
    </source>
</evidence>
<dbReference type="InterPro" id="IPR050498">
    <property type="entry name" value="Ycf3"/>
</dbReference>
<protein>
    <submittedName>
        <fullName evidence="4">Uncharacterized protein</fullName>
    </submittedName>
</protein>
<dbReference type="InterPro" id="IPR019734">
    <property type="entry name" value="TPR_rpt"/>
</dbReference>
<dbReference type="Proteomes" id="UP000229498">
    <property type="component" value="Unassembled WGS sequence"/>
</dbReference>
<accession>A0A2M9FX39</accession>
<reference evidence="4 5" key="1">
    <citation type="submission" date="2017-11" db="EMBL/GenBank/DDBJ databases">
        <title>Draft genome sequence of Rhizobiales bacterium SY3-13.</title>
        <authorList>
            <person name="Sun C."/>
        </authorList>
    </citation>
    <scope>NUCLEOTIDE SEQUENCE [LARGE SCALE GENOMIC DNA]</scope>
    <source>
        <strain evidence="4 5">SY3-13</strain>
    </source>
</reference>
<keyword evidence="3" id="KW-0732">Signal</keyword>
<dbReference type="SUPFAM" id="SSF48452">
    <property type="entry name" value="TPR-like"/>
    <property type="match status" value="1"/>
</dbReference>
<dbReference type="InterPro" id="IPR011990">
    <property type="entry name" value="TPR-like_helical_dom_sf"/>
</dbReference>
<sequence length="247" mass="26375">MLRTIAILAALALPFASSLAQQVDSYTRCLEAVRADAEKGLQSALQWRDVGGGVPARHCTAVAYAANGQHRIAGAQLQTLADELAKSDSRAAAEVMGQAAAMWTLGQAEDKALRALEQALAWQPENPALHLDRALLLAGQDRFGPAEQSASRAIQLNDLMVEAYAVRAMIRRSSGNFAGAEEDTATALALAPDNPHAIMERARARARGGDMDGARDDLTGLVARDPEASWAESARRLLEELELEHGD</sequence>
<keyword evidence="1" id="KW-0677">Repeat</keyword>
<dbReference type="SMART" id="SM00028">
    <property type="entry name" value="TPR"/>
    <property type="match status" value="3"/>
</dbReference>
<dbReference type="Gene3D" id="1.25.40.10">
    <property type="entry name" value="Tetratricopeptide repeat domain"/>
    <property type="match status" value="2"/>
</dbReference>
<comment type="caution">
    <text evidence="4">The sequence shown here is derived from an EMBL/GenBank/DDBJ whole genome shotgun (WGS) entry which is preliminary data.</text>
</comment>
<dbReference type="RefSeq" id="WP_109792988.1">
    <property type="nucleotide sequence ID" value="NZ_PHIG01000048.1"/>
</dbReference>